<evidence type="ECO:0000256" key="3">
    <source>
        <dbReference type="ARBA" id="ARBA00023054"/>
    </source>
</evidence>
<evidence type="ECO:0000256" key="5">
    <source>
        <dbReference type="SAM" id="Phobius"/>
    </source>
</evidence>
<dbReference type="Pfam" id="PF25881">
    <property type="entry name" value="HH_YBHG"/>
    <property type="match status" value="1"/>
</dbReference>
<dbReference type="Proteomes" id="UP000030652">
    <property type="component" value="Unassembled WGS sequence"/>
</dbReference>
<organism evidence="8 9">
    <name type="scientific">Candidatus Scalindua brodae</name>
    <dbReference type="NCBI Taxonomy" id="237368"/>
    <lineage>
        <taxon>Bacteria</taxon>
        <taxon>Pseudomonadati</taxon>
        <taxon>Planctomycetota</taxon>
        <taxon>Candidatus Brocadiia</taxon>
        <taxon>Candidatus Brocadiales</taxon>
        <taxon>Candidatus Scalinduaceae</taxon>
        <taxon>Candidatus Scalindua</taxon>
    </lineage>
</organism>
<dbReference type="PANTHER" id="PTHR32347:SF29">
    <property type="entry name" value="UPF0194 MEMBRANE PROTEIN YBHG"/>
    <property type="match status" value="1"/>
</dbReference>
<feature type="domain" description="YknX-like beta-barrel" evidence="7">
    <location>
        <begin position="248"/>
        <end position="324"/>
    </location>
</feature>
<keyword evidence="3 4" id="KW-0175">Coiled coil</keyword>
<evidence type="ECO:0000256" key="2">
    <source>
        <dbReference type="ARBA" id="ARBA00009477"/>
    </source>
</evidence>
<dbReference type="eggNOG" id="COG1566">
    <property type="taxonomic scope" value="Bacteria"/>
</dbReference>
<dbReference type="AlphaFoldDB" id="A0A0B0EGS2"/>
<dbReference type="EMBL" id="JRYO01000177">
    <property type="protein sequence ID" value="KHE91774.1"/>
    <property type="molecule type" value="Genomic_DNA"/>
</dbReference>
<comment type="similarity">
    <text evidence="2">Belongs to the membrane fusion protein (MFP) (TC 8.A.1) family.</text>
</comment>
<dbReference type="InterPro" id="IPR058636">
    <property type="entry name" value="Beta-barrel_YknX"/>
</dbReference>
<gene>
    <name evidence="8" type="ORF">SCABRO_02475</name>
</gene>
<accession>A0A0B0EGS2</accession>
<dbReference type="SUPFAM" id="SSF111369">
    <property type="entry name" value="HlyD-like secretion proteins"/>
    <property type="match status" value="1"/>
</dbReference>
<reference evidence="8 9" key="1">
    <citation type="submission" date="2014-10" db="EMBL/GenBank/DDBJ databases">
        <title>Draft genome of anammox bacterium scalindua brodae, obtained using differential coverage binning of sequence data from two enrichment reactors.</title>
        <authorList>
            <person name="Speth D.R."/>
            <person name="Russ L."/>
            <person name="Kartal B."/>
            <person name="Op den Camp H.J."/>
            <person name="Dutilh B.E."/>
            <person name="Jetten M.S."/>
        </authorList>
    </citation>
    <scope>NUCLEOTIDE SEQUENCE [LARGE SCALE GENOMIC DNA]</scope>
    <source>
        <strain evidence="8">RU1</strain>
    </source>
</reference>
<protein>
    <submittedName>
        <fullName evidence="8">Secretion protein</fullName>
    </submittedName>
</protein>
<dbReference type="Pfam" id="PF25990">
    <property type="entry name" value="Beta-barrel_YknX"/>
    <property type="match status" value="1"/>
</dbReference>
<feature type="coiled-coil region" evidence="4">
    <location>
        <begin position="120"/>
        <end position="171"/>
    </location>
</feature>
<evidence type="ECO:0000256" key="4">
    <source>
        <dbReference type="SAM" id="Coils"/>
    </source>
</evidence>
<evidence type="ECO:0000313" key="8">
    <source>
        <dbReference type="EMBL" id="KHE91774.1"/>
    </source>
</evidence>
<keyword evidence="5" id="KW-1133">Transmembrane helix</keyword>
<feature type="transmembrane region" description="Helical" evidence="5">
    <location>
        <begin position="7"/>
        <end position="26"/>
    </location>
</feature>
<name>A0A0B0EGS2_9BACT</name>
<dbReference type="InterPro" id="IPR059052">
    <property type="entry name" value="HH_YbhG-like"/>
</dbReference>
<dbReference type="PATRIC" id="fig|237368.3.peg.2674"/>
<dbReference type="FunFam" id="2.40.30.170:FF:000010">
    <property type="entry name" value="Efflux RND transporter periplasmic adaptor subunit"/>
    <property type="match status" value="1"/>
</dbReference>
<evidence type="ECO:0000259" key="6">
    <source>
        <dbReference type="Pfam" id="PF25881"/>
    </source>
</evidence>
<dbReference type="Gene3D" id="2.40.30.170">
    <property type="match status" value="1"/>
</dbReference>
<dbReference type="PANTHER" id="PTHR32347">
    <property type="entry name" value="EFFLUX SYSTEM COMPONENT YKNX-RELATED"/>
    <property type="match status" value="1"/>
</dbReference>
<evidence type="ECO:0000259" key="7">
    <source>
        <dbReference type="Pfam" id="PF25990"/>
    </source>
</evidence>
<comment type="caution">
    <text evidence="8">The sequence shown here is derived from an EMBL/GenBank/DDBJ whole genome shotgun (WGS) entry which is preliminary data.</text>
</comment>
<proteinExistence type="inferred from homology"/>
<comment type="subcellular location">
    <subcellularLocation>
        <location evidence="1">Cell envelope</location>
    </subcellularLocation>
</comment>
<dbReference type="InterPro" id="IPR050465">
    <property type="entry name" value="UPF0194_transport"/>
</dbReference>
<dbReference type="Gene3D" id="1.10.287.470">
    <property type="entry name" value="Helix hairpin bin"/>
    <property type="match status" value="1"/>
</dbReference>
<keyword evidence="5" id="KW-0812">Transmembrane</keyword>
<sequence>MIKKMKVLFVLIPIVLTASVLVYLYFQGGSPDDLNIVRVSGNIEITDAEVSFKISGRVEERYVDEGELIRKDDIVAILGSSDLEDEVAIRQAELQLAQADLAELEAGSRPEEISASRAKMAAAKADKEHKERDFHKAEDLFRKKVISDEEYTHAEGDYEVALNRLREAEERFKLVKLGPRKETIEQARARVRQAIGSLKLARTRLGYAKLFSPLSGIVLSKNVEPGEYAAPGTPVVTVGELENVWLRAYINETDLGRVKVGQQVNVLTDTYPDKIYKGHISFISPQAEFTPKTVQTAKQRVKLVYRIKVEIPNPHMELKPGMPADADILMDQVQGGK</sequence>
<keyword evidence="5" id="KW-0472">Membrane</keyword>
<evidence type="ECO:0000313" key="9">
    <source>
        <dbReference type="Proteomes" id="UP000030652"/>
    </source>
</evidence>
<evidence type="ECO:0000256" key="1">
    <source>
        <dbReference type="ARBA" id="ARBA00004196"/>
    </source>
</evidence>
<feature type="domain" description="YbhG-like alpha-helical hairpin" evidence="6">
    <location>
        <begin position="82"/>
        <end position="205"/>
    </location>
</feature>
<dbReference type="GO" id="GO:0042597">
    <property type="term" value="C:periplasmic space"/>
    <property type="evidence" value="ECO:0007669"/>
    <property type="project" value="UniProtKB-SubCell"/>
</dbReference>
<dbReference type="Gene3D" id="2.40.50.100">
    <property type="match status" value="1"/>
</dbReference>